<evidence type="ECO:0000256" key="5">
    <source>
        <dbReference type="ARBA" id="ARBA00023002"/>
    </source>
</evidence>
<evidence type="ECO:0000256" key="3">
    <source>
        <dbReference type="ARBA" id="ARBA00022559"/>
    </source>
</evidence>
<evidence type="ECO:0000256" key="2">
    <source>
        <dbReference type="ARBA" id="ARBA00013017"/>
    </source>
</evidence>
<dbReference type="InterPro" id="IPR050924">
    <property type="entry name" value="Peroxiredoxin_BCP/PrxQ"/>
</dbReference>
<keyword evidence="12" id="KW-0732">Signal</keyword>
<dbReference type="PROSITE" id="PS51352">
    <property type="entry name" value="THIOREDOXIN_2"/>
    <property type="match status" value="1"/>
</dbReference>
<keyword evidence="4" id="KW-0049">Antioxidant</keyword>
<keyword evidence="6" id="KW-1015">Disulfide bond</keyword>
<dbReference type="InterPro" id="IPR013766">
    <property type="entry name" value="Thioredoxin_domain"/>
</dbReference>
<dbReference type="CDD" id="cd02970">
    <property type="entry name" value="PRX_like2"/>
    <property type="match status" value="1"/>
</dbReference>
<sequence length="214" mass="22693" precursor="true">MSLKKLLSLRLSLGLAAILSCSALATADDAAIASDATQTKPLEVGAALPDVAVKSVDGKPVSIASLHKDKPVVLVFFRGGWCPICTRHTQTLIKAYPAIKQLGAELVGISPDDPQHSQANVAKNSIPFPILSDSDLAATKAFGLAFEVDAPTLERYKGFGIDLEKASGFKHHGLPVPAVYIVDKSGKIVFAHSDPNYRERLDTGKVVAALQQLK</sequence>
<dbReference type="AlphaFoldDB" id="A0A518IU46"/>
<dbReference type="EC" id="1.11.1.24" evidence="2"/>
<evidence type="ECO:0000256" key="11">
    <source>
        <dbReference type="ARBA" id="ARBA00049091"/>
    </source>
</evidence>
<gene>
    <name evidence="14" type="primary">resA_4</name>
    <name evidence="14" type="ORF">Mal33_25820</name>
</gene>
<protein>
    <recommendedName>
        <fullName evidence="2">thioredoxin-dependent peroxiredoxin</fullName>
        <ecNumber evidence="2">1.11.1.24</ecNumber>
    </recommendedName>
    <alternativeName>
        <fullName evidence="8">Thioredoxin peroxidase</fullName>
    </alternativeName>
    <alternativeName>
        <fullName evidence="10">Thioredoxin-dependent peroxiredoxin Bcp</fullName>
    </alternativeName>
</protein>
<dbReference type="InterPro" id="IPR036249">
    <property type="entry name" value="Thioredoxin-like_sf"/>
</dbReference>
<feature type="domain" description="Thioredoxin" evidence="13">
    <location>
        <begin position="42"/>
        <end position="214"/>
    </location>
</feature>
<evidence type="ECO:0000256" key="6">
    <source>
        <dbReference type="ARBA" id="ARBA00023157"/>
    </source>
</evidence>
<accession>A0A518IU46</accession>
<name>A0A518IU46_9BACT</name>
<evidence type="ECO:0000256" key="12">
    <source>
        <dbReference type="SAM" id="SignalP"/>
    </source>
</evidence>
<evidence type="ECO:0000313" key="15">
    <source>
        <dbReference type="Proteomes" id="UP000316770"/>
    </source>
</evidence>
<comment type="catalytic activity">
    <reaction evidence="11">
        <text>a hydroperoxide + [thioredoxin]-dithiol = an alcohol + [thioredoxin]-disulfide + H2O</text>
        <dbReference type="Rhea" id="RHEA:62620"/>
        <dbReference type="Rhea" id="RHEA-COMP:10698"/>
        <dbReference type="Rhea" id="RHEA-COMP:10700"/>
        <dbReference type="ChEBI" id="CHEBI:15377"/>
        <dbReference type="ChEBI" id="CHEBI:29950"/>
        <dbReference type="ChEBI" id="CHEBI:30879"/>
        <dbReference type="ChEBI" id="CHEBI:35924"/>
        <dbReference type="ChEBI" id="CHEBI:50058"/>
        <dbReference type="EC" id="1.11.1.24"/>
    </reaction>
</comment>
<reference evidence="14 15" key="1">
    <citation type="submission" date="2019-02" db="EMBL/GenBank/DDBJ databases">
        <title>Deep-cultivation of Planctomycetes and their phenomic and genomic characterization uncovers novel biology.</title>
        <authorList>
            <person name="Wiegand S."/>
            <person name="Jogler M."/>
            <person name="Boedeker C."/>
            <person name="Pinto D."/>
            <person name="Vollmers J."/>
            <person name="Rivas-Marin E."/>
            <person name="Kohn T."/>
            <person name="Peeters S.H."/>
            <person name="Heuer A."/>
            <person name="Rast P."/>
            <person name="Oberbeckmann S."/>
            <person name="Bunk B."/>
            <person name="Jeske O."/>
            <person name="Meyerdierks A."/>
            <person name="Storesund J.E."/>
            <person name="Kallscheuer N."/>
            <person name="Luecker S."/>
            <person name="Lage O.M."/>
            <person name="Pohl T."/>
            <person name="Merkel B.J."/>
            <person name="Hornburger P."/>
            <person name="Mueller R.-W."/>
            <person name="Bruemmer F."/>
            <person name="Labrenz M."/>
            <person name="Spormann A.M."/>
            <person name="Op den Camp H."/>
            <person name="Overmann J."/>
            <person name="Amann R."/>
            <person name="Jetten M.S.M."/>
            <person name="Mascher T."/>
            <person name="Medema M.H."/>
            <person name="Devos D.P."/>
            <person name="Kaster A.-K."/>
            <person name="Ovreas L."/>
            <person name="Rohde M."/>
            <person name="Galperin M.Y."/>
            <person name="Jogler C."/>
        </authorList>
    </citation>
    <scope>NUCLEOTIDE SEQUENCE [LARGE SCALE GENOMIC DNA]</scope>
    <source>
        <strain evidence="14 15">Mal33</strain>
    </source>
</reference>
<dbReference type="PANTHER" id="PTHR42801:SF7">
    <property type="entry name" value="SLL1159 PROTEIN"/>
    <property type="match status" value="1"/>
</dbReference>
<evidence type="ECO:0000259" key="13">
    <source>
        <dbReference type="PROSITE" id="PS51352"/>
    </source>
</evidence>
<keyword evidence="7" id="KW-0676">Redox-active center</keyword>
<evidence type="ECO:0000256" key="9">
    <source>
        <dbReference type="ARBA" id="ARBA00038489"/>
    </source>
</evidence>
<comment type="function">
    <text evidence="1">Thiol-specific peroxidase that catalyzes the reduction of hydrogen peroxide and organic hydroperoxides to water and alcohols, respectively. Plays a role in cell protection against oxidative stress by detoxifying peroxides and as sensor of hydrogen peroxide-mediated signaling events.</text>
</comment>
<evidence type="ECO:0000256" key="10">
    <source>
        <dbReference type="ARBA" id="ARBA00042639"/>
    </source>
</evidence>
<evidence type="ECO:0000256" key="1">
    <source>
        <dbReference type="ARBA" id="ARBA00003330"/>
    </source>
</evidence>
<dbReference type="RefSeq" id="WP_145285218.1">
    <property type="nucleotide sequence ID" value="NZ_CP036318.1"/>
</dbReference>
<keyword evidence="15" id="KW-1185">Reference proteome</keyword>
<dbReference type="GO" id="GO:0034599">
    <property type="term" value="P:cellular response to oxidative stress"/>
    <property type="evidence" value="ECO:0007669"/>
    <property type="project" value="TreeGrafter"/>
</dbReference>
<dbReference type="SUPFAM" id="SSF52833">
    <property type="entry name" value="Thioredoxin-like"/>
    <property type="match status" value="1"/>
</dbReference>
<dbReference type="GO" id="GO:0008379">
    <property type="term" value="F:thioredoxin peroxidase activity"/>
    <property type="evidence" value="ECO:0007669"/>
    <property type="project" value="TreeGrafter"/>
</dbReference>
<dbReference type="InterPro" id="IPR000866">
    <property type="entry name" value="AhpC/TSA"/>
</dbReference>
<evidence type="ECO:0000313" key="14">
    <source>
        <dbReference type="EMBL" id="QDV56590.1"/>
    </source>
</evidence>
<evidence type="ECO:0000256" key="7">
    <source>
        <dbReference type="ARBA" id="ARBA00023284"/>
    </source>
</evidence>
<feature type="chain" id="PRO_5021876778" description="thioredoxin-dependent peroxiredoxin" evidence="12">
    <location>
        <begin position="28"/>
        <end position="214"/>
    </location>
</feature>
<dbReference type="GO" id="GO:0045454">
    <property type="term" value="P:cell redox homeostasis"/>
    <property type="evidence" value="ECO:0007669"/>
    <property type="project" value="TreeGrafter"/>
</dbReference>
<proteinExistence type="inferred from homology"/>
<keyword evidence="3" id="KW-0575">Peroxidase</keyword>
<dbReference type="Pfam" id="PF00578">
    <property type="entry name" value="AhpC-TSA"/>
    <property type="match status" value="1"/>
</dbReference>
<feature type="signal peptide" evidence="12">
    <location>
        <begin position="1"/>
        <end position="27"/>
    </location>
</feature>
<evidence type="ECO:0000256" key="4">
    <source>
        <dbReference type="ARBA" id="ARBA00022862"/>
    </source>
</evidence>
<dbReference type="EMBL" id="CP036318">
    <property type="protein sequence ID" value="QDV56590.1"/>
    <property type="molecule type" value="Genomic_DNA"/>
</dbReference>
<dbReference type="Gene3D" id="3.40.30.10">
    <property type="entry name" value="Glutaredoxin"/>
    <property type="match status" value="1"/>
</dbReference>
<dbReference type="GO" id="GO:0005737">
    <property type="term" value="C:cytoplasm"/>
    <property type="evidence" value="ECO:0007669"/>
    <property type="project" value="TreeGrafter"/>
</dbReference>
<dbReference type="Proteomes" id="UP000316770">
    <property type="component" value="Chromosome"/>
</dbReference>
<dbReference type="PROSITE" id="PS51257">
    <property type="entry name" value="PROKAR_LIPOPROTEIN"/>
    <property type="match status" value="1"/>
</dbReference>
<comment type="similarity">
    <text evidence="9">Belongs to the peroxiredoxin family. BCP/PrxQ subfamily.</text>
</comment>
<keyword evidence="5" id="KW-0560">Oxidoreductase</keyword>
<evidence type="ECO:0000256" key="8">
    <source>
        <dbReference type="ARBA" id="ARBA00032824"/>
    </source>
</evidence>
<organism evidence="14 15">
    <name type="scientific">Rosistilla oblonga</name>
    <dbReference type="NCBI Taxonomy" id="2527990"/>
    <lineage>
        <taxon>Bacteria</taxon>
        <taxon>Pseudomonadati</taxon>
        <taxon>Planctomycetota</taxon>
        <taxon>Planctomycetia</taxon>
        <taxon>Pirellulales</taxon>
        <taxon>Pirellulaceae</taxon>
        <taxon>Rosistilla</taxon>
    </lineage>
</organism>
<dbReference type="PANTHER" id="PTHR42801">
    <property type="entry name" value="THIOREDOXIN-DEPENDENT PEROXIDE REDUCTASE"/>
    <property type="match status" value="1"/>
</dbReference>